<evidence type="ECO:0000313" key="2">
    <source>
        <dbReference type="Proteomes" id="UP000276133"/>
    </source>
</evidence>
<evidence type="ECO:0000313" key="1">
    <source>
        <dbReference type="EMBL" id="RNA43195.1"/>
    </source>
</evidence>
<sequence>MLGPKAGFHPNPLVQRIHINITYNIHSLKEFFRLVRFASLAWYSSIGMVRLVQFTWDESSGTVRLKRFT</sequence>
<accession>A0A3M7T5G5</accession>
<dbReference type="EMBL" id="REGN01000259">
    <property type="protein sequence ID" value="RNA43195.1"/>
    <property type="molecule type" value="Genomic_DNA"/>
</dbReference>
<protein>
    <submittedName>
        <fullName evidence="1">Uncharacterized protein</fullName>
    </submittedName>
</protein>
<name>A0A3M7T5G5_BRAPC</name>
<gene>
    <name evidence="1" type="ORF">BpHYR1_024549</name>
</gene>
<dbReference type="Proteomes" id="UP000276133">
    <property type="component" value="Unassembled WGS sequence"/>
</dbReference>
<dbReference type="AlphaFoldDB" id="A0A3M7T5G5"/>
<comment type="caution">
    <text evidence="1">The sequence shown here is derived from an EMBL/GenBank/DDBJ whole genome shotgun (WGS) entry which is preliminary data.</text>
</comment>
<proteinExistence type="predicted"/>
<reference evidence="1 2" key="1">
    <citation type="journal article" date="2018" name="Sci. Rep.">
        <title>Genomic signatures of local adaptation to the degree of environmental predictability in rotifers.</title>
        <authorList>
            <person name="Franch-Gras L."/>
            <person name="Hahn C."/>
            <person name="Garcia-Roger E.M."/>
            <person name="Carmona M.J."/>
            <person name="Serra M."/>
            <person name="Gomez A."/>
        </authorList>
    </citation>
    <scope>NUCLEOTIDE SEQUENCE [LARGE SCALE GENOMIC DNA]</scope>
    <source>
        <strain evidence="1">HYR1</strain>
    </source>
</reference>
<keyword evidence="2" id="KW-1185">Reference proteome</keyword>
<organism evidence="1 2">
    <name type="scientific">Brachionus plicatilis</name>
    <name type="common">Marine rotifer</name>
    <name type="synonym">Brachionus muelleri</name>
    <dbReference type="NCBI Taxonomy" id="10195"/>
    <lineage>
        <taxon>Eukaryota</taxon>
        <taxon>Metazoa</taxon>
        <taxon>Spiralia</taxon>
        <taxon>Gnathifera</taxon>
        <taxon>Rotifera</taxon>
        <taxon>Eurotatoria</taxon>
        <taxon>Monogononta</taxon>
        <taxon>Pseudotrocha</taxon>
        <taxon>Ploima</taxon>
        <taxon>Brachionidae</taxon>
        <taxon>Brachionus</taxon>
    </lineage>
</organism>